<proteinExistence type="predicted"/>
<dbReference type="AlphaFoldDB" id="A0A1Y3GI80"/>
<evidence type="ECO:0000313" key="2">
    <source>
        <dbReference type="Proteomes" id="UP000195137"/>
    </source>
</evidence>
<dbReference type="RefSeq" id="WP_086637182.1">
    <property type="nucleotide sequence ID" value="NZ_MRZU01000003.1"/>
</dbReference>
<dbReference type="EMBL" id="MRZU01000003">
    <property type="protein sequence ID" value="OUJ19145.1"/>
    <property type="molecule type" value="Genomic_DNA"/>
</dbReference>
<keyword evidence="2" id="KW-1185">Reference proteome</keyword>
<protein>
    <submittedName>
        <fullName evidence="1">Nucleotide-binding protein UspA family</fullName>
    </submittedName>
</protein>
<organism evidence="1 2">
    <name type="scientific">Methanonatronarchaeum thermophilum</name>
    <dbReference type="NCBI Taxonomy" id="1927129"/>
    <lineage>
        <taxon>Archaea</taxon>
        <taxon>Methanobacteriati</taxon>
        <taxon>Methanobacteriota</taxon>
        <taxon>Methanonatronarchaeia</taxon>
        <taxon>Methanonatronarchaeales</taxon>
        <taxon>Methanonatronarchaeaceae</taxon>
        <taxon>Methanonatronarchaeum</taxon>
    </lineage>
</organism>
<dbReference type="Proteomes" id="UP000195137">
    <property type="component" value="Unassembled WGS sequence"/>
</dbReference>
<sequence length="238" mass="26640">MMNKKILIPIEVLEKESVPEGVVDLMSGVEVILLGVHEIPEQTAASQASSQYKEKVDSILNKIKQSFDEAGAKTKTRQAFTHNKAETIERIEREENVDATILLNPIPPQKNILLVYRYIENLEKAGALINQFGLGGSEIGLMLVEPDETTLDQGVSKLMKQGVKLENIKERIETDREDIVNEIENRSADYGLLMIGRVDRDLKDLILGDISKKIKEATYGPVILIEGMKSVDKPKKEE</sequence>
<name>A0A1Y3GI80_9EURY</name>
<comment type="caution">
    <text evidence="1">The sequence shown here is derived from an EMBL/GenBank/DDBJ whole genome shotgun (WGS) entry which is preliminary data.</text>
</comment>
<accession>A0A1Y3GI80</accession>
<evidence type="ECO:0000313" key="1">
    <source>
        <dbReference type="EMBL" id="OUJ19145.1"/>
    </source>
</evidence>
<gene>
    <name evidence="1" type="ORF">AMET1_0797</name>
</gene>
<reference evidence="1 2" key="1">
    <citation type="submission" date="2016-12" db="EMBL/GenBank/DDBJ databases">
        <title>Discovery of methanogenic haloarchaea.</title>
        <authorList>
            <person name="Sorokin D.Y."/>
            <person name="Makarova K.S."/>
            <person name="Abbas B."/>
            <person name="Ferrer M."/>
            <person name="Golyshin P.N."/>
        </authorList>
    </citation>
    <scope>NUCLEOTIDE SEQUENCE [LARGE SCALE GENOMIC DNA]</scope>
    <source>
        <strain evidence="1">AMET1</strain>
    </source>
</reference>